<comment type="caution">
    <text evidence="2">The sequence shown here is derived from an EMBL/GenBank/DDBJ whole genome shotgun (WGS) entry which is preliminary data.</text>
</comment>
<organism evidence="2 3">
    <name type="scientific">Brassica carinata</name>
    <name type="common">Ethiopian mustard</name>
    <name type="synonym">Abyssinian cabbage</name>
    <dbReference type="NCBI Taxonomy" id="52824"/>
    <lineage>
        <taxon>Eukaryota</taxon>
        <taxon>Viridiplantae</taxon>
        <taxon>Streptophyta</taxon>
        <taxon>Embryophyta</taxon>
        <taxon>Tracheophyta</taxon>
        <taxon>Spermatophyta</taxon>
        <taxon>Magnoliopsida</taxon>
        <taxon>eudicotyledons</taxon>
        <taxon>Gunneridae</taxon>
        <taxon>Pentapetalae</taxon>
        <taxon>rosids</taxon>
        <taxon>malvids</taxon>
        <taxon>Brassicales</taxon>
        <taxon>Brassicaceae</taxon>
        <taxon>Brassiceae</taxon>
        <taxon>Brassica</taxon>
    </lineage>
</organism>
<reference evidence="2 3" key="1">
    <citation type="submission" date="2020-02" db="EMBL/GenBank/DDBJ databases">
        <authorList>
            <person name="Ma Q."/>
            <person name="Huang Y."/>
            <person name="Song X."/>
            <person name="Pei D."/>
        </authorList>
    </citation>
    <scope>NUCLEOTIDE SEQUENCE [LARGE SCALE GENOMIC DNA]</scope>
    <source>
        <strain evidence="2">Sxm20200214</strain>
        <tissue evidence="2">Leaf</tissue>
    </source>
</reference>
<accession>A0A8X8AZF9</accession>
<evidence type="ECO:0000256" key="1">
    <source>
        <dbReference type="SAM" id="Phobius"/>
    </source>
</evidence>
<keyword evidence="3" id="KW-1185">Reference proteome</keyword>
<dbReference type="AlphaFoldDB" id="A0A8X8AZF9"/>
<keyword evidence="1" id="KW-0472">Membrane</keyword>
<proteinExistence type="predicted"/>
<dbReference type="EMBL" id="JAAMPC010000004">
    <property type="protein sequence ID" value="KAG2316207.1"/>
    <property type="molecule type" value="Genomic_DNA"/>
</dbReference>
<dbReference type="Proteomes" id="UP000886595">
    <property type="component" value="Unassembled WGS sequence"/>
</dbReference>
<gene>
    <name evidence="2" type="ORF">Bca52824_019329</name>
</gene>
<evidence type="ECO:0000313" key="3">
    <source>
        <dbReference type="Proteomes" id="UP000886595"/>
    </source>
</evidence>
<feature type="transmembrane region" description="Helical" evidence="1">
    <location>
        <begin position="37"/>
        <end position="59"/>
    </location>
</feature>
<name>A0A8X8AZF9_BRACI</name>
<keyword evidence="1" id="KW-0812">Transmembrane</keyword>
<sequence length="133" mass="15185">MSYTAGPEYLNEFTKVYVWVLTDHPILLNRVLFLAEMVVSVQFLSCMTFTLPSATIIILDKETATDNKNTLISLAKLSKHTGTWWVTTQEKKAALSHAAKPRGIVQVKFEDDERSKNILRFPLRPGYPQRTEL</sequence>
<keyword evidence="1" id="KW-1133">Transmembrane helix</keyword>
<protein>
    <submittedName>
        <fullName evidence="2">Uncharacterized protein</fullName>
    </submittedName>
</protein>
<evidence type="ECO:0000313" key="2">
    <source>
        <dbReference type="EMBL" id="KAG2316207.1"/>
    </source>
</evidence>